<accession>A0A0E9PCT9</accession>
<organism evidence="2">
    <name type="scientific">Anguilla anguilla</name>
    <name type="common">European freshwater eel</name>
    <name type="synonym">Muraena anguilla</name>
    <dbReference type="NCBI Taxonomy" id="7936"/>
    <lineage>
        <taxon>Eukaryota</taxon>
        <taxon>Metazoa</taxon>
        <taxon>Chordata</taxon>
        <taxon>Craniata</taxon>
        <taxon>Vertebrata</taxon>
        <taxon>Euteleostomi</taxon>
        <taxon>Actinopterygii</taxon>
        <taxon>Neopterygii</taxon>
        <taxon>Teleostei</taxon>
        <taxon>Anguilliformes</taxon>
        <taxon>Anguillidae</taxon>
        <taxon>Anguilla</taxon>
    </lineage>
</organism>
<sequence length="50" mass="5617">MHMGQLVDIFSSPPWFDTSEAFLTLSFLSRGIVWIFLLALLARVDEGCGQ</sequence>
<reference evidence="2" key="1">
    <citation type="submission" date="2014-11" db="EMBL/GenBank/DDBJ databases">
        <authorList>
            <person name="Amaro Gonzalez C."/>
        </authorList>
    </citation>
    <scope>NUCLEOTIDE SEQUENCE</scope>
</reference>
<keyword evidence="1" id="KW-1133">Transmembrane helix</keyword>
<keyword evidence="1" id="KW-0472">Membrane</keyword>
<evidence type="ECO:0000256" key="1">
    <source>
        <dbReference type="SAM" id="Phobius"/>
    </source>
</evidence>
<feature type="transmembrane region" description="Helical" evidence="1">
    <location>
        <begin position="21"/>
        <end position="42"/>
    </location>
</feature>
<protein>
    <submittedName>
        <fullName evidence="2">Uncharacterized protein</fullName>
    </submittedName>
</protein>
<dbReference type="EMBL" id="GBXM01106909">
    <property type="protein sequence ID" value="JAH01668.1"/>
    <property type="molecule type" value="Transcribed_RNA"/>
</dbReference>
<reference evidence="2" key="2">
    <citation type="journal article" date="2015" name="Fish Shellfish Immunol.">
        <title>Early steps in the European eel (Anguilla anguilla)-Vibrio vulnificus interaction in the gills: Role of the RtxA13 toxin.</title>
        <authorList>
            <person name="Callol A."/>
            <person name="Pajuelo D."/>
            <person name="Ebbesson L."/>
            <person name="Teles M."/>
            <person name="MacKenzie S."/>
            <person name="Amaro C."/>
        </authorList>
    </citation>
    <scope>NUCLEOTIDE SEQUENCE</scope>
</reference>
<dbReference type="AlphaFoldDB" id="A0A0E9PCT9"/>
<evidence type="ECO:0000313" key="2">
    <source>
        <dbReference type="EMBL" id="JAH01668.1"/>
    </source>
</evidence>
<keyword evidence="1" id="KW-0812">Transmembrane</keyword>
<name>A0A0E9PCT9_ANGAN</name>
<proteinExistence type="predicted"/>